<comment type="caution">
    <text evidence="2">The sequence shown here is derived from an EMBL/GenBank/DDBJ whole genome shotgun (WGS) entry which is preliminary data.</text>
</comment>
<name>A0A2U2BE94_9BACT</name>
<dbReference type="Pfam" id="PF00884">
    <property type="entry name" value="Sulfatase"/>
    <property type="match status" value="1"/>
</dbReference>
<dbReference type="PROSITE" id="PS51257">
    <property type="entry name" value="PROKAR_LIPOPROTEIN"/>
    <property type="match status" value="1"/>
</dbReference>
<feature type="domain" description="Sulfatase N-terminal" evidence="1">
    <location>
        <begin position="38"/>
        <end position="382"/>
    </location>
</feature>
<dbReference type="InterPro" id="IPR052701">
    <property type="entry name" value="GAG_Ulvan_Degrading_Sulfatases"/>
</dbReference>
<evidence type="ECO:0000313" key="2">
    <source>
        <dbReference type="EMBL" id="PWE01381.1"/>
    </source>
</evidence>
<dbReference type="RefSeq" id="WP_109262831.1">
    <property type="nucleotide sequence ID" value="NZ_QEWP01000001.1"/>
</dbReference>
<dbReference type="Gene3D" id="3.30.1120.10">
    <property type="match status" value="1"/>
</dbReference>
<dbReference type="PANTHER" id="PTHR43751">
    <property type="entry name" value="SULFATASE"/>
    <property type="match status" value="1"/>
</dbReference>
<organism evidence="2 3">
    <name type="scientific">Marinilabilia rubra</name>
    <dbReference type="NCBI Taxonomy" id="2162893"/>
    <lineage>
        <taxon>Bacteria</taxon>
        <taxon>Pseudomonadati</taxon>
        <taxon>Bacteroidota</taxon>
        <taxon>Bacteroidia</taxon>
        <taxon>Marinilabiliales</taxon>
        <taxon>Marinilabiliaceae</taxon>
        <taxon>Marinilabilia</taxon>
    </lineage>
</organism>
<sequence length="494" mass="55835">MKNKFLYKTFLAVSVAIFLLSGCKTKGTEEKKNISEKPNIIYILADDAGYGDIGALGQEKIETPNIDRLISEGMLFTEHYSGSTVCAPSRSALLTGQHTGHTAVRGNLELQPEGQYPLPNDRKSIAQVLKDAGYKTGAFGKWGLGFIGTTGDPVNQGFDEFYGYNCQRMAHRYYPNHIWHNDKKVILEGNGWENTEVYAQDLIQEKTLDFIDKNQEDPFFLFVPAVLPHAELIVPEDSLFNKYLGEFPDKPFVNKRKGSDYGSENFEIILYTSQEYPLTTYAAMMSRLDVYVGQIMDKVEELGLAENTIIMFSSDNGPHQEGGNDPDFFNSNNGFRGYKRDLYDGGIHVPFAVSWPGVVKEGSRTDHISAFWDVLPTFCDIVDSDIPENTDGISFLPTLLGNPGEQKEHDYLYWEFHERGGRQAIRMGKWKAVRYNVFKGNRPIELYDLSVDPREQNNLAGDHPEIIKKVKEIFEKARTESDIFKFQAKTVAGD</sequence>
<dbReference type="Gene3D" id="3.40.720.10">
    <property type="entry name" value="Alkaline Phosphatase, subunit A"/>
    <property type="match status" value="1"/>
</dbReference>
<evidence type="ECO:0000313" key="3">
    <source>
        <dbReference type="Proteomes" id="UP000244956"/>
    </source>
</evidence>
<dbReference type="Proteomes" id="UP000244956">
    <property type="component" value="Unassembled WGS sequence"/>
</dbReference>
<accession>A0A2U2BE94</accession>
<dbReference type="AlphaFoldDB" id="A0A2U2BE94"/>
<dbReference type="CDD" id="cd16145">
    <property type="entry name" value="ARS_like"/>
    <property type="match status" value="1"/>
</dbReference>
<dbReference type="InterPro" id="IPR017850">
    <property type="entry name" value="Alkaline_phosphatase_core_sf"/>
</dbReference>
<proteinExistence type="predicted"/>
<dbReference type="InterPro" id="IPR000917">
    <property type="entry name" value="Sulfatase_N"/>
</dbReference>
<reference evidence="2 3" key="1">
    <citation type="submission" date="2018-05" db="EMBL/GenBank/DDBJ databases">
        <title>Marinilabilia rubrum sp. nov., isolated from saltern sediment.</title>
        <authorList>
            <person name="Zhang R."/>
        </authorList>
    </citation>
    <scope>NUCLEOTIDE SEQUENCE [LARGE SCALE GENOMIC DNA]</scope>
    <source>
        <strain evidence="2 3">WTE16</strain>
    </source>
</reference>
<protein>
    <submittedName>
        <fullName evidence="2">Arylsulfatase</fullName>
    </submittedName>
</protein>
<gene>
    <name evidence="2" type="ORF">DDZ16_02530</name>
</gene>
<keyword evidence="3" id="KW-1185">Reference proteome</keyword>
<dbReference type="EMBL" id="QEWP01000001">
    <property type="protein sequence ID" value="PWE01381.1"/>
    <property type="molecule type" value="Genomic_DNA"/>
</dbReference>
<evidence type="ECO:0000259" key="1">
    <source>
        <dbReference type="Pfam" id="PF00884"/>
    </source>
</evidence>
<dbReference type="SUPFAM" id="SSF53649">
    <property type="entry name" value="Alkaline phosphatase-like"/>
    <property type="match status" value="1"/>
</dbReference>
<dbReference type="OrthoDB" id="9765065at2"/>
<dbReference type="PANTHER" id="PTHR43751:SF3">
    <property type="entry name" value="SULFATASE N-TERMINAL DOMAIN-CONTAINING PROTEIN"/>
    <property type="match status" value="1"/>
</dbReference>